<accession>A0AAV3XTT7</accession>
<dbReference type="GO" id="GO:0016787">
    <property type="term" value="F:hydrolase activity"/>
    <property type="evidence" value="ECO:0007669"/>
    <property type="project" value="UniProtKB-KW"/>
</dbReference>
<dbReference type="Gene3D" id="1.20.120.580">
    <property type="entry name" value="bsu32300-like"/>
    <property type="match status" value="1"/>
</dbReference>
<evidence type="ECO:0000256" key="4">
    <source>
        <dbReference type="ARBA" id="ARBA00022741"/>
    </source>
</evidence>
<evidence type="ECO:0000256" key="5">
    <source>
        <dbReference type="ARBA" id="ARBA00022801"/>
    </source>
</evidence>
<reference evidence="7" key="1">
    <citation type="submission" date="2019-10" db="EMBL/GenBank/DDBJ databases">
        <title>Draft genome sequece of Microseira wollei NIES-4236.</title>
        <authorList>
            <person name="Yamaguchi H."/>
            <person name="Suzuki S."/>
            <person name="Kawachi M."/>
        </authorList>
    </citation>
    <scope>NUCLEOTIDE SEQUENCE</scope>
    <source>
        <strain evidence="7">NIES-4236</strain>
    </source>
</reference>
<dbReference type="AlphaFoldDB" id="A0AAV3XTT7"/>
<evidence type="ECO:0000256" key="2">
    <source>
        <dbReference type="ARBA" id="ARBA00022649"/>
    </source>
</evidence>
<dbReference type="RefSeq" id="WP_226594011.1">
    <property type="nucleotide sequence ID" value="NZ_BLAY01000320.1"/>
</dbReference>
<keyword evidence="2" id="KW-1277">Toxin-antitoxin system</keyword>
<keyword evidence="8" id="KW-1185">Reference proteome</keyword>
<gene>
    <name evidence="7" type="ORF">MiSe_91160</name>
</gene>
<comment type="caution">
    <text evidence="7">The sequence shown here is derived from an EMBL/GenBank/DDBJ whole genome shotgun (WGS) entry which is preliminary data.</text>
</comment>
<keyword evidence="4" id="KW-0547">Nucleotide-binding</keyword>
<evidence type="ECO:0000256" key="1">
    <source>
        <dbReference type="ARBA" id="ARBA00022553"/>
    </source>
</evidence>
<dbReference type="EMBL" id="BLAY01000320">
    <property type="protein sequence ID" value="GET44290.1"/>
    <property type="molecule type" value="Genomic_DNA"/>
</dbReference>
<dbReference type="PANTHER" id="PTHR34139">
    <property type="entry name" value="UPF0331 PROTEIN MJ0127"/>
    <property type="match status" value="1"/>
</dbReference>
<protein>
    <recommendedName>
        <fullName evidence="9">DUF86 domain-containing protein</fullName>
    </recommendedName>
</protein>
<keyword evidence="1" id="KW-0597">Phosphoprotein</keyword>
<evidence type="ECO:0008006" key="9">
    <source>
        <dbReference type="Google" id="ProtNLM"/>
    </source>
</evidence>
<evidence type="ECO:0000256" key="6">
    <source>
        <dbReference type="ARBA" id="ARBA00024207"/>
    </source>
</evidence>
<dbReference type="PANTHER" id="PTHR34139:SF1">
    <property type="entry name" value="RNASE MJ1380-RELATED"/>
    <property type="match status" value="1"/>
</dbReference>
<proteinExistence type="inferred from homology"/>
<dbReference type="Pfam" id="PF01934">
    <property type="entry name" value="HepT-like"/>
    <property type="match status" value="1"/>
</dbReference>
<keyword evidence="3" id="KW-0540">Nuclease</keyword>
<name>A0AAV3XTT7_9CYAN</name>
<organism evidence="7 8">
    <name type="scientific">Microseira wollei NIES-4236</name>
    <dbReference type="NCBI Taxonomy" id="2530354"/>
    <lineage>
        <taxon>Bacteria</taxon>
        <taxon>Bacillati</taxon>
        <taxon>Cyanobacteriota</taxon>
        <taxon>Cyanophyceae</taxon>
        <taxon>Oscillatoriophycideae</taxon>
        <taxon>Aerosakkonematales</taxon>
        <taxon>Aerosakkonemataceae</taxon>
        <taxon>Microseira</taxon>
    </lineage>
</organism>
<dbReference type="InterPro" id="IPR051813">
    <property type="entry name" value="HepT_RNase_toxin"/>
</dbReference>
<comment type="similarity">
    <text evidence="6">Belongs to the HepT RNase toxin family.</text>
</comment>
<dbReference type="Proteomes" id="UP001050975">
    <property type="component" value="Unassembled WGS sequence"/>
</dbReference>
<evidence type="ECO:0000256" key="3">
    <source>
        <dbReference type="ARBA" id="ARBA00022722"/>
    </source>
</evidence>
<dbReference type="GO" id="GO:0004540">
    <property type="term" value="F:RNA nuclease activity"/>
    <property type="evidence" value="ECO:0007669"/>
    <property type="project" value="InterPro"/>
</dbReference>
<evidence type="ECO:0000313" key="8">
    <source>
        <dbReference type="Proteomes" id="UP001050975"/>
    </source>
</evidence>
<dbReference type="InterPro" id="IPR037038">
    <property type="entry name" value="HepT-like_sf"/>
</dbReference>
<keyword evidence="5" id="KW-0378">Hydrolase</keyword>
<sequence length="113" mass="12897">MPRDNASLLDIVQAAQRVLQFASGLNREELGADVMRQSAILYQIAIMGEATKRLSREFRAAHPEIPWDDVAGMRDIIAHQYDRIDLDIVWQVIEHNIPELLSLIAPLLPREKQ</sequence>
<dbReference type="GO" id="GO:0110001">
    <property type="term" value="C:toxin-antitoxin complex"/>
    <property type="evidence" value="ECO:0007669"/>
    <property type="project" value="InterPro"/>
</dbReference>
<evidence type="ECO:0000313" key="7">
    <source>
        <dbReference type="EMBL" id="GET44290.1"/>
    </source>
</evidence>
<dbReference type="InterPro" id="IPR008201">
    <property type="entry name" value="HepT-like"/>
</dbReference>
<dbReference type="GO" id="GO:0000166">
    <property type="term" value="F:nucleotide binding"/>
    <property type="evidence" value="ECO:0007669"/>
    <property type="project" value="UniProtKB-KW"/>
</dbReference>